<dbReference type="InterPro" id="IPR036388">
    <property type="entry name" value="WH-like_DNA-bd_sf"/>
</dbReference>
<dbReference type="Pfam" id="PF00888">
    <property type="entry name" value="Cullin"/>
    <property type="match status" value="1"/>
</dbReference>
<comment type="caution">
    <text evidence="6">The sequence shown here is derived from an EMBL/GenBank/DDBJ whole genome shotgun (WGS) entry which is preliminary data.</text>
</comment>
<dbReference type="SUPFAM" id="SSF75632">
    <property type="entry name" value="Cullin homology domain"/>
    <property type="match status" value="1"/>
</dbReference>
<dbReference type="InterPro" id="IPR036317">
    <property type="entry name" value="Cullin_homology_sf"/>
</dbReference>
<evidence type="ECO:0000259" key="5">
    <source>
        <dbReference type="PROSITE" id="PS50069"/>
    </source>
</evidence>
<dbReference type="Gene3D" id="1.10.10.10">
    <property type="entry name" value="Winged helix-like DNA-binding domain superfamily/Winged helix DNA-binding domain"/>
    <property type="match status" value="1"/>
</dbReference>
<sequence length="808" mass="91030">MLNAHGTSGSMSSGGSGSGSGSTTAGGAARGPAAKGKAPEMHDLAGSGSGLAAARARTAGVPRIGSASGPARKLVIKSFKVKPKLPETFEDDTWDKLRRAVEAIHARRPVPDGLEELYKACENLCHHNKQGNLYRRLEAVLQEHVVAELATLKQNVGGDANALRVLDECWRSYCQQMILIRSIFLYLDRTYVLQTPSLRSLWTLSMDLFRDHVVQDSEIQRRLVEGIVHEIDRERRGEQVSRTLLHSLVRMMVDLGVYLRVFEAPFLETTRAFYRYVGQMHMSAVSAAGDGHAGAHRVSEYLVHVVQRLEQESVRCGSGEGYLDPVTRKRLIQVVEDELIRSCASVLLDAGFDTLVAEQRVDDLARLFSLLERVGMLDELKRRLGEYIKARRARKTGAVMVRDPSRDKTMVADLLAFKAQLDRLLRHAFGGLESFDHAIKEAIGSFINQRQNKPSEMIAKYVDDLLRHVKGMTDAEVDAQLDQCLVLFRLIQGKDVFEAFYSKDLAKRLLLGKSASVDAEKSMLLKLKAECGGGFTTKLEGMFKDMDLSREFQRTLEDTANYRERIGPIDLTVFVLTANHWPTYPVVELNLPPELLRCQDVFRELYLLKHKGRRLVWQNSLGSCLLRAHFGGNAKELQVSLFQAVVLLSFNDRAVQTYSELQTQTGLEPKELVRTMQSLACSKTRVLSKGNPKVKEIGVDETFQVNEAFSAPQFRVKINSIQVKETVEEQEETNEKVFQDRVFQVDAAIVRIMKTEKRCTHAALVTKLFQMLRFPVATEDLKKRIESLMEREYMDRDPADRSMYVYVA</sequence>
<feature type="region of interest" description="Disordered" evidence="4">
    <location>
        <begin position="1"/>
        <end position="49"/>
    </location>
</feature>
<evidence type="ECO:0000256" key="1">
    <source>
        <dbReference type="ARBA" id="ARBA00006019"/>
    </source>
</evidence>
<dbReference type="PANTHER" id="PTHR11932">
    <property type="entry name" value="CULLIN"/>
    <property type="match status" value="1"/>
</dbReference>
<dbReference type="InterPro" id="IPR016158">
    <property type="entry name" value="Cullin_homology"/>
</dbReference>
<dbReference type="InterPro" id="IPR045093">
    <property type="entry name" value="Cullin"/>
</dbReference>
<evidence type="ECO:0000256" key="2">
    <source>
        <dbReference type="PROSITE-ProRule" id="PRU00330"/>
    </source>
</evidence>
<dbReference type="InterPro" id="IPR001373">
    <property type="entry name" value="Cullin_N"/>
</dbReference>
<dbReference type="SMART" id="SM00884">
    <property type="entry name" value="Cullin_Nedd8"/>
    <property type="match status" value="1"/>
</dbReference>
<protein>
    <recommendedName>
        <fullName evidence="5">Cullin family profile domain-containing protein</fullName>
    </recommendedName>
</protein>
<dbReference type="PROSITE" id="PS50069">
    <property type="entry name" value="CULLIN_2"/>
    <property type="match status" value="1"/>
</dbReference>
<evidence type="ECO:0000256" key="3">
    <source>
        <dbReference type="RuleBase" id="RU003829"/>
    </source>
</evidence>
<evidence type="ECO:0000256" key="4">
    <source>
        <dbReference type="SAM" id="MobiDB-lite"/>
    </source>
</evidence>
<dbReference type="SMART" id="SM00182">
    <property type="entry name" value="CULLIN"/>
    <property type="match status" value="1"/>
</dbReference>
<dbReference type="SUPFAM" id="SSF46785">
    <property type="entry name" value="Winged helix' DNA-binding domain"/>
    <property type="match status" value="1"/>
</dbReference>
<feature type="compositionally biased region" description="Low complexity" evidence="4">
    <location>
        <begin position="1"/>
        <end position="11"/>
    </location>
</feature>
<dbReference type="Pfam" id="PF10557">
    <property type="entry name" value="Cullin_Nedd8"/>
    <property type="match status" value="1"/>
</dbReference>
<accession>A0ABR4MY58</accession>
<feature type="domain" description="Cullin family profile" evidence="5">
    <location>
        <begin position="453"/>
        <end position="680"/>
    </location>
</feature>
<evidence type="ECO:0000313" key="6">
    <source>
        <dbReference type="EMBL" id="KAL2912151.1"/>
    </source>
</evidence>
<dbReference type="InterPro" id="IPR019559">
    <property type="entry name" value="Cullin_neddylation_domain"/>
</dbReference>
<dbReference type="Pfam" id="PF26557">
    <property type="entry name" value="Cullin_AB"/>
    <property type="match status" value="1"/>
</dbReference>
<name>A0ABR4MY58_9FUNG</name>
<dbReference type="InterPro" id="IPR036390">
    <property type="entry name" value="WH_DNA-bd_sf"/>
</dbReference>
<dbReference type="Gene3D" id="1.20.1310.10">
    <property type="entry name" value="Cullin Repeats"/>
    <property type="match status" value="4"/>
</dbReference>
<proteinExistence type="inferred from homology"/>
<evidence type="ECO:0000313" key="7">
    <source>
        <dbReference type="Proteomes" id="UP001527925"/>
    </source>
</evidence>
<dbReference type="EMBL" id="JADGIZ020000075">
    <property type="protein sequence ID" value="KAL2912151.1"/>
    <property type="molecule type" value="Genomic_DNA"/>
</dbReference>
<gene>
    <name evidence="6" type="ORF">HK105_208352</name>
</gene>
<dbReference type="InterPro" id="IPR059120">
    <property type="entry name" value="Cullin-like_AB"/>
</dbReference>
<organism evidence="6 7">
    <name type="scientific">Polyrhizophydium stewartii</name>
    <dbReference type="NCBI Taxonomy" id="2732419"/>
    <lineage>
        <taxon>Eukaryota</taxon>
        <taxon>Fungi</taxon>
        <taxon>Fungi incertae sedis</taxon>
        <taxon>Chytridiomycota</taxon>
        <taxon>Chytridiomycota incertae sedis</taxon>
        <taxon>Chytridiomycetes</taxon>
        <taxon>Rhizophydiales</taxon>
        <taxon>Rhizophydiales incertae sedis</taxon>
        <taxon>Polyrhizophydium</taxon>
    </lineage>
</organism>
<comment type="similarity">
    <text evidence="1 2 3">Belongs to the cullin family.</text>
</comment>
<dbReference type="Proteomes" id="UP001527925">
    <property type="component" value="Unassembled WGS sequence"/>
</dbReference>
<dbReference type="Gene3D" id="3.30.230.130">
    <property type="entry name" value="Cullin, Chain C, Domain 2"/>
    <property type="match status" value="1"/>
</dbReference>
<keyword evidence="7" id="KW-1185">Reference proteome</keyword>
<dbReference type="InterPro" id="IPR016159">
    <property type="entry name" value="Cullin_repeat-like_dom_sf"/>
</dbReference>
<dbReference type="SUPFAM" id="SSF74788">
    <property type="entry name" value="Cullin repeat-like"/>
    <property type="match status" value="1"/>
</dbReference>
<reference evidence="6 7" key="1">
    <citation type="submission" date="2023-09" db="EMBL/GenBank/DDBJ databases">
        <title>Pangenome analysis of Batrachochytrium dendrobatidis and related Chytrids.</title>
        <authorList>
            <person name="Yacoub M.N."/>
            <person name="Stajich J.E."/>
            <person name="James T.Y."/>
        </authorList>
    </citation>
    <scope>NUCLEOTIDE SEQUENCE [LARGE SCALE GENOMIC DNA]</scope>
    <source>
        <strain evidence="6 7">JEL0888</strain>
    </source>
</reference>
<feature type="compositionally biased region" description="Low complexity" evidence="4">
    <location>
        <begin position="21"/>
        <end position="36"/>
    </location>
</feature>